<feature type="compositionally biased region" description="Low complexity" evidence="1">
    <location>
        <begin position="308"/>
        <end position="326"/>
    </location>
</feature>
<dbReference type="EMBL" id="JAHLQI010000003">
    <property type="protein sequence ID" value="MBU5490448.1"/>
    <property type="molecule type" value="Genomic_DNA"/>
</dbReference>
<evidence type="ECO:0008006" key="4">
    <source>
        <dbReference type="Google" id="ProtNLM"/>
    </source>
</evidence>
<feature type="region of interest" description="Disordered" evidence="1">
    <location>
        <begin position="295"/>
        <end position="368"/>
    </location>
</feature>
<evidence type="ECO:0000256" key="1">
    <source>
        <dbReference type="SAM" id="MobiDB-lite"/>
    </source>
</evidence>
<proteinExistence type="predicted"/>
<feature type="compositionally biased region" description="Low complexity" evidence="1">
    <location>
        <begin position="345"/>
        <end position="362"/>
    </location>
</feature>
<protein>
    <recommendedName>
        <fullName evidence="4">Regulatory protein YycH-like domain-containing protein</fullName>
    </recommendedName>
</protein>
<gene>
    <name evidence="2" type="ORF">KQI75_07425</name>
</gene>
<evidence type="ECO:0000313" key="2">
    <source>
        <dbReference type="EMBL" id="MBU5490448.1"/>
    </source>
</evidence>
<sequence>MRLRNNRRKKQPKPSVIRPWSGVRNAVIAVLLAVNVVLLLALGCVKGYDAVLKHQMHKQMDSMLAQQGVLCGSSVYRTMEHAPQAYTLRADERVQKQLAQTLLRGDIKTQAKGSAVVWSGDNGTVSWSQSGKLDADVQLSDVEVPQDNDQAAEVVENLLKTAGFSVSRKQIAATQDNNGFSVSVQQNIYDTELIGCSLDVAIAPNNIFYITGTWCTGTAQPLEIRALKTYSEQQALFQFLGAKSGAGQILRVQAAYVLSDRSGGRFATIPCWRFSTDQGDYLLNIMTGEVVTAESIGETSQTGDEAEAGSGSAADAGSGTGVTANDADADDALPDLEMPEDGTEQSTSNAATQQNATDAAADIWDAEG</sequence>
<reference evidence="2 3" key="1">
    <citation type="submission" date="2021-06" db="EMBL/GenBank/DDBJ databases">
        <authorList>
            <person name="Sun Q."/>
            <person name="Li D."/>
        </authorList>
    </citation>
    <scope>NUCLEOTIDE SEQUENCE [LARGE SCALE GENOMIC DNA]</scope>
    <source>
        <strain evidence="2 3">MSJd-7</strain>
    </source>
</reference>
<keyword evidence="3" id="KW-1185">Reference proteome</keyword>
<comment type="caution">
    <text evidence="2">The sequence shown here is derived from an EMBL/GenBank/DDBJ whole genome shotgun (WGS) entry which is preliminary data.</text>
</comment>
<name>A0ABS6ERZ1_9FIRM</name>
<feature type="compositionally biased region" description="Acidic residues" evidence="1">
    <location>
        <begin position="327"/>
        <end position="343"/>
    </location>
</feature>
<dbReference type="Proteomes" id="UP000783588">
    <property type="component" value="Unassembled WGS sequence"/>
</dbReference>
<organism evidence="2 3">
    <name type="scientific">Butyricicoccus intestinisimiae</name>
    <dbReference type="NCBI Taxonomy" id="2841509"/>
    <lineage>
        <taxon>Bacteria</taxon>
        <taxon>Bacillati</taxon>
        <taxon>Bacillota</taxon>
        <taxon>Clostridia</taxon>
        <taxon>Eubacteriales</taxon>
        <taxon>Butyricicoccaceae</taxon>
        <taxon>Butyricicoccus</taxon>
    </lineage>
</organism>
<accession>A0ABS6ERZ1</accession>
<evidence type="ECO:0000313" key="3">
    <source>
        <dbReference type="Proteomes" id="UP000783588"/>
    </source>
</evidence>
<dbReference type="RefSeq" id="WP_216470104.1">
    <property type="nucleotide sequence ID" value="NZ_JAHLQI010000003.1"/>
</dbReference>